<dbReference type="GO" id="GO:1905039">
    <property type="term" value="P:carboxylic acid transmembrane transport"/>
    <property type="evidence" value="ECO:0007669"/>
    <property type="project" value="UniProtKB-ARBA"/>
</dbReference>
<keyword evidence="5" id="KW-0813">Transport</keyword>
<keyword evidence="5" id="KW-0769">Symport</keyword>
<dbReference type="Proteomes" id="UP000217696">
    <property type="component" value="Chromosome"/>
</dbReference>
<evidence type="ECO:0000313" key="10">
    <source>
        <dbReference type="EMBL" id="BAU29570.1"/>
    </source>
</evidence>
<dbReference type="Gene3D" id="2.60.120.10">
    <property type="entry name" value="Jelly Rolls"/>
    <property type="match status" value="1"/>
</dbReference>
<dbReference type="SMART" id="SM00100">
    <property type="entry name" value="cNMP"/>
    <property type="match status" value="1"/>
</dbReference>
<name>A0A0U5B4H6_9BACL</name>
<gene>
    <name evidence="10" type="primary">crp_3</name>
    <name evidence="10" type="ORF">CB4_03770</name>
</gene>
<dbReference type="InterPro" id="IPR001898">
    <property type="entry name" value="SLC13A/DASS"/>
</dbReference>
<evidence type="ECO:0000256" key="9">
    <source>
        <dbReference type="ARBA" id="ARBA00031174"/>
    </source>
</evidence>
<comment type="subcellular location">
    <subcellularLocation>
        <location evidence="1">Membrane</location>
        <topology evidence="1">Multi-pass membrane protein</topology>
    </subcellularLocation>
</comment>
<proteinExistence type="inferred from homology"/>
<evidence type="ECO:0000256" key="3">
    <source>
        <dbReference type="ARBA" id="ARBA00020150"/>
    </source>
</evidence>
<dbReference type="PANTHER" id="PTHR10283">
    <property type="entry name" value="SOLUTE CARRIER FAMILY 13 MEMBER"/>
    <property type="match status" value="1"/>
</dbReference>
<evidence type="ECO:0000256" key="5">
    <source>
        <dbReference type="ARBA" id="ARBA00022847"/>
    </source>
</evidence>
<dbReference type="InterPro" id="IPR014710">
    <property type="entry name" value="RmlC-like_jellyroll"/>
</dbReference>
<keyword evidence="7" id="KW-0472">Membrane</keyword>
<evidence type="ECO:0000256" key="6">
    <source>
        <dbReference type="ARBA" id="ARBA00022989"/>
    </source>
</evidence>
<dbReference type="PANTHER" id="PTHR10283:SF82">
    <property type="entry name" value="SOLUTE CARRIER FAMILY 13 MEMBER 2"/>
    <property type="match status" value="1"/>
</dbReference>
<dbReference type="GO" id="GO:0005886">
    <property type="term" value="C:plasma membrane"/>
    <property type="evidence" value="ECO:0007669"/>
    <property type="project" value="TreeGrafter"/>
</dbReference>
<accession>A0A0U5B4H6</accession>
<dbReference type="SUPFAM" id="SSF51206">
    <property type="entry name" value="cAMP-binding domain-like"/>
    <property type="match status" value="1"/>
</dbReference>
<dbReference type="OrthoDB" id="9766267at2"/>
<dbReference type="Pfam" id="PF00027">
    <property type="entry name" value="cNMP_binding"/>
    <property type="match status" value="1"/>
</dbReference>
<sequence length="883" mass="98071">MLLQNVEMFEGLSTVEQARLFGSMEKITIEPGTVIFNTGDAGDAMYIINSGEVELFASTEEGERHLLTILKEGEVFGEMSLLTGNPRSASGIAASSTVLFKMGTDTFHQLMLENNTISTYLSRLLCQRLAQTNSSLQRSKDSQVKQVLEALSTLPELLQDTVLTLSLLPGATPSLLTHYFKHDSAIQQIYEYKPVYQDLIVHEYEAGVEWFYVDPAIQLVLRDMYASRFGSSQKEAVLDKAVHYFLAHQQLPYAVQTYIQSTEWEKACGVVEKQLDCDSISLEEKEQVGVLLVACPKDILFRHEAILFLLLEAQLHRNLAAGFSLVEDALSNIQLYFSDQQAAQLYEYAAAFSKKLGYPQKALEYLNMAYSLASELTESSSRRQKADQGEGQDREYALSKLNFENMWRLARAEKAGQLFNKSGLSILFTILFSCLCLGYFSQAEPFSGLSHKGMLFVGLSLTAMAFWIVDVIPDYIVALLLAMSWSLTGLVKMDTVLSGFSNPVWLYMMGILALGAAISHSGLLYRLSLHMLKLFPKSYRGQMMGLMISGIVFNPLLPSSSAKVVLASPIALSISEAMGFANRSRGSAGLGLTAMVSYGYLSPFFLTASSLNVLAMGLIPNLSVSWGQWFWYALPAFLVFTVGMFVANLFLFRPGSEGKAMSAAMLDEQLTILGSLTKEEKITLWTMTGTIGMLMLESWHHIESVWIMLTGFSVLVITGVLDSRTLKSGIDWPFMLFNGVALAFATVASELGVVKWLTSLFAHFLEPFTGSPYLFIPAVAVTVFLVTFIVRDDPAVILLVISLAPLCEQVGIHPWLLLFVILLTSDPFFFTYQSPSYLLAYYSTEERAFSHRQGQKVAICYALFAVLAVVVSIPFWQWIGLIR</sequence>
<evidence type="ECO:0000256" key="1">
    <source>
        <dbReference type="ARBA" id="ARBA00004141"/>
    </source>
</evidence>
<protein>
    <recommendedName>
        <fullName evidence="3">Sodium-dependent dicarboxylate transporter SdcS</fullName>
    </recommendedName>
    <alternativeName>
        <fullName evidence="9">Na(+)/dicarboxylate symporter</fullName>
    </alternativeName>
</protein>
<evidence type="ECO:0000256" key="8">
    <source>
        <dbReference type="ARBA" id="ARBA00023159"/>
    </source>
</evidence>
<dbReference type="InterPro" id="IPR018490">
    <property type="entry name" value="cNMP-bd_dom_sf"/>
</dbReference>
<dbReference type="PROSITE" id="PS50042">
    <property type="entry name" value="CNMP_BINDING_3"/>
    <property type="match status" value="1"/>
</dbReference>
<keyword evidence="11" id="KW-1185">Reference proteome</keyword>
<dbReference type="GO" id="GO:0008514">
    <property type="term" value="F:organic anion transmembrane transporter activity"/>
    <property type="evidence" value="ECO:0007669"/>
    <property type="project" value="UniProtKB-ARBA"/>
</dbReference>
<keyword evidence="6" id="KW-1133">Transmembrane helix</keyword>
<dbReference type="KEGG" id="asoc:CB4_03770"/>
<keyword evidence="10" id="KW-0675">Receptor</keyword>
<dbReference type="EMBL" id="AP017312">
    <property type="protein sequence ID" value="BAU29570.1"/>
    <property type="molecule type" value="Genomic_DNA"/>
</dbReference>
<evidence type="ECO:0000256" key="7">
    <source>
        <dbReference type="ARBA" id="ARBA00023136"/>
    </source>
</evidence>
<reference evidence="10 11" key="1">
    <citation type="submission" date="2015-12" db="EMBL/GenBank/DDBJ databases">
        <title>Genome sequence of Aneurinibacillus soli.</title>
        <authorList>
            <person name="Lee J.S."/>
            <person name="Lee K.C."/>
            <person name="Kim K.K."/>
            <person name="Lee B.W."/>
        </authorList>
    </citation>
    <scope>NUCLEOTIDE SEQUENCE [LARGE SCALE GENOMIC DNA]</scope>
    <source>
        <strain evidence="10 11">CB4</strain>
    </source>
</reference>
<dbReference type="PRINTS" id="PR00103">
    <property type="entry name" value="CAMPKINASE"/>
</dbReference>
<dbReference type="GO" id="GO:0015293">
    <property type="term" value="F:symporter activity"/>
    <property type="evidence" value="ECO:0007669"/>
    <property type="project" value="UniProtKB-KW"/>
</dbReference>
<dbReference type="RefSeq" id="WP_096467235.1">
    <property type="nucleotide sequence ID" value="NZ_AP017312.1"/>
</dbReference>
<dbReference type="InterPro" id="IPR000595">
    <property type="entry name" value="cNMP-bd_dom"/>
</dbReference>
<keyword evidence="8" id="KW-0010">Activator</keyword>
<keyword evidence="4" id="KW-0812">Transmembrane</keyword>
<dbReference type="CDD" id="cd00038">
    <property type="entry name" value="CAP_ED"/>
    <property type="match status" value="1"/>
</dbReference>
<evidence type="ECO:0000256" key="2">
    <source>
        <dbReference type="ARBA" id="ARBA00006772"/>
    </source>
</evidence>
<evidence type="ECO:0000256" key="4">
    <source>
        <dbReference type="ARBA" id="ARBA00022692"/>
    </source>
</evidence>
<comment type="similarity">
    <text evidence="2">Belongs to the SLC13A/DASS transporter (TC 2.A.47) family. NADC subfamily.</text>
</comment>
<dbReference type="AlphaFoldDB" id="A0A0U5B4H6"/>
<dbReference type="Pfam" id="PF00939">
    <property type="entry name" value="Na_sulph_symp"/>
    <property type="match status" value="1"/>
</dbReference>
<evidence type="ECO:0000313" key="11">
    <source>
        <dbReference type="Proteomes" id="UP000217696"/>
    </source>
</evidence>
<organism evidence="10 11">
    <name type="scientific">Aneurinibacillus soli</name>
    <dbReference type="NCBI Taxonomy" id="1500254"/>
    <lineage>
        <taxon>Bacteria</taxon>
        <taxon>Bacillati</taxon>
        <taxon>Bacillota</taxon>
        <taxon>Bacilli</taxon>
        <taxon>Bacillales</taxon>
        <taxon>Paenibacillaceae</taxon>
        <taxon>Aneurinibacillus group</taxon>
        <taxon>Aneurinibacillus</taxon>
    </lineage>
</organism>